<accession>A0AC61KZF4</accession>
<evidence type="ECO:0000313" key="2">
    <source>
        <dbReference type="Proteomes" id="UP000248329"/>
    </source>
</evidence>
<gene>
    <name evidence="1" type="ORF">C4B59_14745</name>
</gene>
<organism evidence="1 2">
    <name type="scientific">Candidatus Methanogaster sp</name>
    <dbReference type="NCBI Taxonomy" id="3386292"/>
    <lineage>
        <taxon>Archaea</taxon>
        <taxon>Methanobacteriati</taxon>
        <taxon>Methanobacteriota</taxon>
        <taxon>Stenosarchaea group</taxon>
        <taxon>Methanomicrobia</taxon>
        <taxon>Methanosarcinales</taxon>
        <taxon>ANME-2 cluster</taxon>
        <taxon>Candidatus Methanogasteraceae</taxon>
        <taxon>Candidatus Methanogaster</taxon>
    </lineage>
</organism>
<sequence>MLIKQLDIRAALLNKLCGEGGFIRVPEGAEYSAEDATNLLLHAATSSSNSIESAVQDLQAMHPISRIPCADTVHTYVKENNIDEMMSFYRKMSSEFIDMVNISDSPQDIAIDFHNVPYYGDKNTKGVVGIQPKNGNVVGDIRTSRPIS</sequence>
<protein>
    <submittedName>
        <fullName evidence="1">Uncharacterized protein</fullName>
    </submittedName>
</protein>
<comment type="caution">
    <text evidence="1">The sequence shown here is derived from an EMBL/GenBank/DDBJ whole genome shotgun (WGS) entry which is preliminary data.</text>
</comment>
<evidence type="ECO:0000313" key="1">
    <source>
        <dbReference type="EMBL" id="PXF57678.1"/>
    </source>
</evidence>
<proteinExistence type="predicted"/>
<dbReference type="Proteomes" id="UP000248329">
    <property type="component" value="Unassembled WGS sequence"/>
</dbReference>
<dbReference type="EMBL" id="PQXF01000053">
    <property type="protein sequence ID" value="PXF57678.1"/>
    <property type="molecule type" value="Genomic_DNA"/>
</dbReference>
<reference evidence="1" key="1">
    <citation type="submission" date="2018-01" db="EMBL/GenBank/DDBJ databases">
        <authorList>
            <person name="Krukenberg V."/>
        </authorList>
    </citation>
    <scope>NUCLEOTIDE SEQUENCE</scope>
    <source>
        <strain evidence="1">E20ANME2</strain>
    </source>
</reference>
<name>A0AC61KZF4_9EURY</name>